<feature type="compositionally biased region" description="Acidic residues" evidence="4">
    <location>
        <begin position="456"/>
        <end position="466"/>
    </location>
</feature>
<name>A0A3N4M099_9PEZI</name>
<proteinExistence type="inferred from homology"/>
<accession>A0A3N4M099</accession>
<dbReference type="InParanoid" id="A0A3N4M099"/>
<keyword evidence="6" id="KW-1185">Reference proteome</keyword>
<dbReference type="InterPro" id="IPR016024">
    <property type="entry name" value="ARM-type_fold"/>
</dbReference>
<evidence type="ECO:0000256" key="4">
    <source>
        <dbReference type="SAM" id="MobiDB-lite"/>
    </source>
</evidence>
<dbReference type="GO" id="GO:0006355">
    <property type="term" value="P:regulation of DNA-templated transcription"/>
    <property type="evidence" value="ECO:0007669"/>
    <property type="project" value="InterPro"/>
</dbReference>
<keyword evidence="3" id="KW-0539">Nucleus</keyword>
<feature type="compositionally biased region" description="Acidic residues" evidence="4">
    <location>
        <begin position="810"/>
        <end position="822"/>
    </location>
</feature>
<dbReference type="SUPFAM" id="SSF48371">
    <property type="entry name" value="ARM repeat"/>
    <property type="match status" value="1"/>
</dbReference>
<evidence type="ECO:0000256" key="2">
    <source>
        <dbReference type="ARBA" id="ARBA00006809"/>
    </source>
</evidence>
<evidence type="ECO:0000256" key="3">
    <source>
        <dbReference type="ARBA" id="ARBA00023242"/>
    </source>
</evidence>
<dbReference type="PANTHER" id="PTHR13213">
    <property type="entry name" value="MYB-BINDING PROTEIN 1A FAMILY MEMBER"/>
    <property type="match status" value="1"/>
</dbReference>
<dbReference type="GO" id="GO:0005730">
    <property type="term" value="C:nucleolus"/>
    <property type="evidence" value="ECO:0007669"/>
    <property type="project" value="InterPro"/>
</dbReference>
<dbReference type="PANTHER" id="PTHR13213:SF2">
    <property type="entry name" value="MYB-BINDING PROTEIN 1A"/>
    <property type="match status" value="1"/>
</dbReference>
<feature type="region of interest" description="Disordered" evidence="4">
    <location>
        <begin position="1073"/>
        <end position="1111"/>
    </location>
</feature>
<dbReference type="Pfam" id="PF04931">
    <property type="entry name" value="DNA_pol_phi"/>
    <property type="match status" value="1"/>
</dbReference>
<dbReference type="FunCoup" id="A0A3N4M099">
    <property type="interactions" value="335"/>
</dbReference>
<organism evidence="5 6">
    <name type="scientific">Terfezia boudieri ATCC MYA-4762</name>
    <dbReference type="NCBI Taxonomy" id="1051890"/>
    <lineage>
        <taxon>Eukaryota</taxon>
        <taxon>Fungi</taxon>
        <taxon>Dikarya</taxon>
        <taxon>Ascomycota</taxon>
        <taxon>Pezizomycotina</taxon>
        <taxon>Pezizomycetes</taxon>
        <taxon>Pezizales</taxon>
        <taxon>Pezizaceae</taxon>
        <taxon>Terfezia</taxon>
    </lineage>
</organism>
<feature type="region of interest" description="Disordered" evidence="4">
    <location>
        <begin position="837"/>
        <end position="856"/>
    </location>
</feature>
<dbReference type="InterPro" id="IPR007015">
    <property type="entry name" value="DNA_pol_V/MYBBP1A"/>
</dbReference>
<reference evidence="5 6" key="1">
    <citation type="journal article" date="2018" name="Nat. Ecol. Evol.">
        <title>Pezizomycetes genomes reveal the molecular basis of ectomycorrhizal truffle lifestyle.</title>
        <authorList>
            <person name="Murat C."/>
            <person name="Payen T."/>
            <person name="Noel B."/>
            <person name="Kuo A."/>
            <person name="Morin E."/>
            <person name="Chen J."/>
            <person name="Kohler A."/>
            <person name="Krizsan K."/>
            <person name="Balestrini R."/>
            <person name="Da Silva C."/>
            <person name="Montanini B."/>
            <person name="Hainaut M."/>
            <person name="Levati E."/>
            <person name="Barry K.W."/>
            <person name="Belfiori B."/>
            <person name="Cichocki N."/>
            <person name="Clum A."/>
            <person name="Dockter R.B."/>
            <person name="Fauchery L."/>
            <person name="Guy J."/>
            <person name="Iotti M."/>
            <person name="Le Tacon F."/>
            <person name="Lindquist E.A."/>
            <person name="Lipzen A."/>
            <person name="Malagnac F."/>
            <person name="Mello A."/>
            <person name="Molinier V."/>
            <person name="Miyauchi S."/>
            <person name="Poulain J."/>
            <person name="Riccioni C."/>
            <person name="Rubini A."/>
            <person name="Sitrit Y."/>
            <person name="Splivallo R."/>
            <person name="Traeger S."/>
            <person name="Wang M."/>
            <person name="Zifcakova L."/>
            <person name="Wipf D."/>
            <person name="Zambonelli A."/>
            <person name="Paolocci F."/>
            <person name="Nowrousian M."/>
            <person name="Ottonello S."/>
            <person name="Baldrian P."/>
            <person name="Spatafora J.W."/>
            <person name="Henrissat B."/>
            <person name="Nagy L.G."/>
            <person name="Aury J.M."/>
            <person name="Wincker P."/>
            <person name="Grigoriev I.V."/>
            <person name="Bonfante P."/>
            <person name="Martin F.M."/>
        </authorList>
    </citation>
    <scope>NUCLEOTIDE SEQUENCE [LARGE SCALE GENOMIC DNA]</scope>
    <source>
        <strain evidence="5 6">ATCC MYA-4762</strain>
    </source>
</reference>
<dbReference type="GO" id="GO:0000182">
    <property type="term" value="F:rDNA binding"/>
    <property type="evidence" value="ECO:0007669"/>
    <property type="project" value="TreeGrafter"/>
</dbReference>
<protein>
    <recommendedName>
        <fullName evidence="7">DNA polymerase V</fullName>
    </recommendedName>
</protein>
<dbReference type="Proteomes" id="UP000267821">
    <property type="component" value="Unassembled WGS sequence"/>
</dbReference>
<dbReference type="OrthoDB" id="342531at2759"/>
<dbReference type="EMBL" id="ML121535">
    <property type="protein sequence ID" value="RPB26351.1"/>
    <property type="molecule type" value="Genomic_DNA"/>
</dbReference>
<comment type="similarity">
    <text evidence="2">Belongs to the MYBBP1A family.</text>
</comment>
<feature type="region of interest" description="Disordered" evidence="4">
    <location>
        <begin position="781"/>
        <end position="826"/>
    </location>
</feature>
<comment type="subcellular location">
    <subcellularLocation>
        <location evidence="1">Nucleus</location>
    </subcellularLocation>
</comment>
<evidence type="ECO:0008006" key="7">
    <source>
        <dbReference type="Google" id="ProtNLM"/>
    </source>
</evidence>
<sequence length="1133" mass="125169">MLHLYKPLTSNDPTIRLKAASELTSQLLALSPKHPKEELHYALTRLIRGLASGHESARFGFAVVLTEYLSTLLLAQNQLKWAVSVELVLGLVNKHMEITEHLSRLEERDRWLGRLFGLKAIIMSGCLFQVGEGGVSQERELRTVMCEILDLGREKSWLREPGMWTVVAAARKFGWEKNYVGMVWKMVVERGLAKTSEGVGVWLCFDELCPGEVEDGRVWGEGRWGPLVGRNLPLLARVLKESGSGIGGKGVWNPKLHWVWDEITRIYLAQDSATPETTGEKKMVGRELKISTTVTDAIAPFSQFWLIVVDESLFSASSSEERKFHGFLLLIKLFNLLTSTPQYVPVLLPHLFTRNLLRCIINHLSDPSRYLHKSAAKAISTIQKLATAQPSAIPYIVKGLVLGNGTTGFDQLTKTKTVEKLLPLAGDSEDALREVVEMFRDIIVTPPLTKTGKTAEDEDDASADESAESKRQWAADQILSLARSGKGKKHDSWTTLVVELFAILGHFDVTKLTGGIKSVATLVLGGTVPAPKVSEASRSMFRARLSSVLGHSLSLKVEEIVDEGTGLDRDTWPYRAVRVVREVMAAGGVLAMDFDEQIEEVVGSGWGKLKSIRAKRTKMISDMVAQEKRRASEISHLQAFELLYSLVLLQAYNGDSDAVELLEELEVCYGKIMKEKGPAKETAPSAAAAEESVDASAILVDLILSFLAKPSVLLRKIAGTVWSSFVGTSAVGKSALDVLMAVLETKESFMGQQALFDKEDEGVEEDDDDDDVEMDSDVNEIIPEDDGDEAGGTMDIDEEYKSVKKPVSVDVEEDDDNLPTDDETSRFEEALGKALKTKKVLPGQKGEPESDSDMDMTDSEMIGLDKHLSIIFRERIKKLRAPQSKKKERADARDNVIVFKGKVVELLELYVKGRFGGGKGALGDGGLFLTCVVPRLLAVMRITGKPQLREKVTGVLRLFVRESGKRSTARGTEAVGVEELWKTLMWIHEEVLREGGGAGHTAACSMGSIAVVKALIKAQQSMVVVERITMMYAGTMTKWLLSGGVGVEAQAGNTLQIQNFFTDFVGWGGSMRKAADKEKEKDKEKAKKDKVKERKDKEKEKEKKKEKYEKKEGKMDLIVAAEQSKKAKKGLER</sequence>
<dbReference type="STRING" id="1051890.A0A3N4M099"/>
<dbReference type="AlphaFoldDB" id="A0A3N4M099"/>
<evidence type="ECO:0000256" key="1">
    <source>
        <dbReference type="ARBA" id="ARBA00004123"/>
    </source>
</evidence>
<gene>
    <name evidence="5" type="ORF">L211DRAFT_781643</name>
</gene>
<evidence type="ECO:0000313" key="6">
    <source>
        <dbReference type="Proteomes" id="UP000267821"/>
    </source>
</evidence>
<evidence type="ECO:0000313" key="5">
    <source>
        <dbReference type="EMBL" id="RPB26351.1"/>
    </source>
</evidence>
<feature type="region of interest" description="Disordered" evidence="4">
    <location>
        <begin position="450"/>
        <end position="469"/>
    </location>
</feature>